<dbReference type="EMBL" id="VSSQ01002373">
    <property type="protein sequence ID" value="MPM15025.1"/>
    <property type="molecule type" value="Genomic_DNA"/>
</dbReference>
<name>A0A644XFN1_9ZZZZ</name>
<organism evidence="1">
    <name type="scientific">bioreactor metagenome</name>
    <dbReference type="NCBI Taxonomy" id="1076179"/>
    <lineage>
        <taxon>unclassified sequences</taxon>
        <taxon>metagenomes</taxon>
        <taxon>ecological metagenomes</taxon>
    </lineage>
</organism>
<proteinExistence type="predicted"/>
<comment type="caution">
    <text evidence="1">The sequence shown here is derived from an EMBL/GenBank/DDBJ whole genome shotgun (WGS) entry which is preliminary data.</text>
</comment>
<evidence type="ECO:0000313" key="1">
    <source>
        <dbReference type="EMBL" id="MPM15025.1"/>
    </source>
</evidence>
<protein>
    <submittedName>
        <fullName evidence="1">Uncharacterized protein</fullName>
    </submittedName>
</protein>
<gene>
    <name evidence="1" type="ORF">SDC9_61390</name>
</gene>
<reference evidence="1" key="1">
    <citation type="submission" date="2019-08" db="EMBL/GenBank/DDBJ databases">
        <authorList>
            <person name="Kucharzyk K."/>
            <person name="Murdoch R.W."/>
            <person name="Higgins S."/>
            <person name="Loffler F."/>
        </authorList>
    </citation>
    <scope>NUCLEOTIDE SEQUENCE</scope>
</reference>
<dbReference type="AlphaFoldDB" id="A0A644XFN1"/>
<accession>A0A644XFN1</accession>
<sequence>MRGKLHLQLLSSVLVRGQRVGGKLNDLQYMRIVVFGGIIDEVPVDADVQYEGVNNDRQRGRNDQREHPLLADCHILLPPN</sequence>